<dbReference type="RefSeq" id="XP_013082816.2">
    <property type="nucleotide sequence ID" value="XM_013227362.2"/>
</dbReference>
<dbReference type="PANTHER" id="PTHR28457:SF1">
    <property type="entry name" value="CILIA- AND FLAGELLA-ASSOCIATED PROTEIN 119"/>
    <property type="match status" value="1"/>
</dbReference>
<dbReference type="KEGG" id="bgt:106068072"/>
<dbReference type="EnsemblMetazoa" id="BGLB038529-RB">
    <property type="protein sequence ID" value="BGLB038529-PB"/>
    <property type="gene ID" value="BGLB038529"/>
</dbReference>
<feature type="region of interest" description="Disordered" evidence="1">
    <location>
        <begin position="1"/>
        <end position="32"/>
    </location>
</feature>
<dbReference type="AlphaFoldDB" id="A0A2C9M4U0"/>
<dbReference type="VEuPathDB" id="VectorBase:BGLB038529"/>
<dbReference type="RefSeq" id="XP_013082825.2">
    <property type="nucleotide sequence ID" value="XM_013227371.2"/>
</dbReference>
<name>A0A2C9M4U0_BIOGL</name>
<dbReference type="OrthoDB" id="425082at2759"/>
<dbReference type="InterPro" id="IPR032727">
    <property type="entry name" value="CLAMP"/>
</dbReference>
<dbReference type="Proteomes" id="UP000076420">
    <property type="component" value="Unassembled WGS sequence"/>
</dbReference>
<evidence type="ECO:0000313" key="3">
    <source>
        <dbReference type="Proteomes" id="UP000076420"/>
    </source>
</evidence>
<accession>A0A2C9M4U0</accession>
<dbReference type="PANTHER" id="PTHR28457">
    <property type="entry name" value="COILED-COIL DOMAIN-CONTAINING PROTEIN 189"/>
    <property type="match status" value="1"/>
</dbReference>
<dbReference type="EnsemblMetazoa" id="BGLB038529-RA">
    <property type="protein sequence ID" value="BGLB038529-PA"/>
    <property type="gene ID" value="BGLB038529"/>
</dbReference>
<dbReference type="Pfam" id="PF14769">
    <property type="entry name" value="CLAMP"/>
    <property type="match status" value="1"/>
</dbReference>
<evidence type="ECO:0000256" key="1">
    <source>
        <dbReference type="SAM" id="MobiDB-lite"/>
    </source>
</evidence>
<evidence type="ECO:0000313" key="2">
    <source>
        <dbReference type="EnsemblMetazoa" id="BGLB038529-PA"/>
    </source>
</evidence>
<protein>
    <submittedName>
        <fullName evidence="2">Uncharacterized protein</fullName>
    </submittedName>
</protein>
<feature type="compositionally biased region" description="Basic residues" evidence="1">
    <location>
        <begin position="1"/>
        <end position="15"/>
    </location>
</feature>
<dbReference type="VEuPathDB" id="VectorBase:BGLAX_051191"/>
<proteinExistence type="predicted"/>
<sequence length="356" mass="41071">MRSSKNKKSKSKTGIRYRNANANKHEESWNSSTERFSHLGSTSYYRPSYPVSTPRRFSIASGQKQSNLFDQSTFVSTLPPLKTSNDPPLHLAYPENAFVPKRHKAKILVWSDLTVDAIDRLNESLNPEYIKNVLADIFYLDNWKENSKAGIVLDLYYHTLQFARDKNFSKEKTSTFFSIIKEIFQVCIETPFGNLDHTFLYFKDLLHCHSVNHPPYSIELFTPSEVRKISEYTVNTFFRHFKMYKYAFTAQIRLDINLSYEGMPTPSQSEEDTIEIKSPFPETEEPSELEKEVQDEDVAKAKEDLRNLVMSILTEEAKKIEGKVEDQVHAAVEVLNSKIDPYINAPGKQEGKGKKK</sequence>
<reference evidence="2" key="1">
    <citation type="submission" date="2020-05" db="UniProtKB">
        <authorList>
            <consortium name="EnsemblMetazoa"/>
        </authorList>
    </citation>
    <scope>IDENTIFICATION</scope>
    <source>
        <strain evidence="2">BB02</strain>
    </source>
</reference>
<dbReference type="STRING" id="6526.A0A2C9M4U0"/>
<organism evidence="2 3">
    <name type="scientific">Biomphalaria glabrata</name>
    <name type="common">Bloodfluke planorb</name>
    <name type="synonym">Freshwater snail</name>
    <dbReference type="NCBI Taxonomy" id="6526"/>
    <lineage>
        <taxon>Eukaryota</taxon>
        <taxon>Metazoa</taxon>
        <taxon>Spiralia</taxon>
        <taxon>Lophotrochozoa</taxon>
        <taxon>Mollusca</taxon>
        <taxon>Gastropoda</taxon>
        <taxon>Heterobranchia</taxon>
        <taxon>Euthyneura</taxon>
        <taxon>Panpulmonata</taxon>
        <taxon>Hygrophila</taxon>
        <taxon>Lymnaeoidea</taxon>
        <taxon>Planorbidae</taxon>
        <taxon>Biomphalaria</taxon>
    </lineage>
</organism>
<gene>
    <name evidence="2" type="primary">106068072</name>
</gene>